<dbReference type="SUPFAM" id="SSF55136">
    <property type="entry name" value="Probable bacterial effector-binding domain"/>
    <property type="match status" value="2"/>
</dbReference>
<dbReference type="Gene3D" id="3.20.80.10">
    <property type="entry name" value="Regulatory factor, effector binding domain"/>
    <property type="match status" value="2"/>
</dbReference>
<gene>
    <name evidence="2" type="ORF">C457_15542</name>
</gene>
<dbReference type="Pfam" id="PF04832">
    <property type="entry name" value="SOUL"/>
    <property type="match status" value="2"/>
</dbReference>
<comment type="caution">
    <text evidence="2">The sequence shown here is derived from an EMBL/GenBank/DDBJ whole genome shotgun (WGS) entry which is preliminary data.</text>
</comment>
<feature type="compositionally biased region" description="Low complexity" evidence="1">
    <location>
        <begin position="95"/>
        <end position="116"/>
    </location>
</feature>
<sequence length="234" mass="25742">MDWKTKAKLSVGIIGVGLAAATAWTTLDLVKNHGTERVPYKTIERIDGVELRRYPEMIRVRTTASNGREAFFRLFNYIDGANEGSTSVSMTTPVETGTDTRAAGDAAGDGASETGESISMTAPVETTREDGATMSFFLPATYTPETAPEPTNDDVKLVVDPPRTLAALRFSWWAPRFRVSLKERTLRTTLAQAGIEPAGETRLLRYDAPFTPPWLRTNEVVVEVDTTSVRRALR</sequence>
<dbReference type="Proteomes" id="UP000011559">
    <property type="component" value="Unassembled WGS sequence"/>
</dbReference>
<evidence type="ECO:0000256" key="1">
    <source>
        <dbReference type="SAM" id="MobiDB-lite"/>
    </source>
</evidence>
<evidence type="ECO:0000313" key="3">
    <source>
        <dbReference type="Proteomes" id="UP000011559"/>
    </source>
</evidence>
<feature type="region of interest" description="Disordered" evidence="1">
    <location>
        <begin position="87"/>
        <end position="116"/>
    </location>
</feature>
<dbReference type="InterPro" id="IPR011256">
    <property type="entry name" value="Reg_factor_effector_dom_sf"/>
</dbReference>
<protein>
    <submittedName>
        <fullName evidence="2">SOUL heme-binding protein</fullName>
    </submittedName>
</protein>
<dbReference type="OrthoDB" id="141612at2157"/>
<dbReference type="PANTHER" id="PTHR11220:SF1">
    <property type="entry name" value="HEME-BINDING PROTEIN 2"/>
    <property type="match status" value="1"/>
</dbReference>
<dbReference type="RefSeq" id="WP_008095986.1">
    <property type="nucleotide sequence ID" value="NZ_AOLG01000051.1"/>
</dbReference>
<dbReference type="AlphaFoldDB" id="M0G1B8"/>
<evidence type="ECO:0000313" key="2">
    <source>
        <dbReference type="EMBL" id="ELZ65985.1"/>
    </source>
</evidence>
<dbReference type="EMBL" id="AOLG01000051">
    <property type="protein sequence ID" value="ELZ65985.1"/>
    <property type="molecule type" value="Genomic_DNA"/>
</dbReference>
<keyword evidence="3" id="KW-1185">Reference proteome</keyword>
<dbReference type="PATRIC" id="fig|1227461.3.peg.3040"/>
<organism evidence="2 3">
    <name type="scientific">Haloferax prahovense (strain DSM 18310 / JCM 13924 / TL6)</name>
    <dbReference type="NCBI Taxonomy" id="1227461"/>
    <lineage>
        <taxon>Archaea</taxon>
        <taxon>Methanobacteriati</taxon>
        <taxon>Methanobacteriota</taxon>
        <taxon>Stenosarchaea group</taxon>
        <taxon>Halobacteria</taxon>
        <taxon>Halobacteriales</taxon>
        <taxon>Haloferacaceae</taxon>
        <taxon>Haloferax</taxon>
    </lineage>
</organism>
<dbReference type="InterPro" id="IPR006917">
    <property type="entry name" value="SOUL_heme-bd"/>
</dbReference>
<name>M0G1B8_HALPT</name>
<dbReference type="PANTHER" id="PTHR11220">
    <property type="entry name" value="HEME-BINDING PROTEIN-RELATED"/>
    <property type="match status" value="1"/>
</dbReference>
<reference evidence="2 3" key="1">
    <citation type="journal article" date="2014" name="PLoS Genet.">
        <title>Phylogenetically driven sequencing of extremely halophilic archaea reveals strategies for static and dynamic osmo-response.</title>
        <authorList>
            <person name="Becker E.A."/>
            <person name="Seitzer P.M."/>
            <person name="Tritt A."/>
            <person name="Larsen D."/>
            <person name="Krusor M."/>
            <person name="Yao A.I."/>
            <person name="Wu D."/>
            <person name="Madern D."/>
            <person name="Eisen J.A."/>
            <person name="Darling A.E."/>
            <person name="Facciotti M.T."/>
        </authorList>
    </citation>
    <scope>NUCLEOTIDE SEQUENCE [LARGE SCALE GENOMIC DNA]</scope>
    <source>
        <strain evidence="3">DSM 18310 / JCM 13924 / TL6</strain>
    </source>
</reference>
<accession>M0G1B8</accession>
<proteinExistence type="predicted"/>